<reference evidence="8" key="1">
    <citation type="submission" date="2017-01" db="EMBL/GenBank/DDBJ databases">
        <authorList>
            <person name="Wang Y."/>
            <person name="White M."/>
            <person name="Kvist S."/>
            <person name="Moncalvo J.-M."/>
        </authorList>
    </citation>
    <scope>NUCLEOTIDE SEQUENCE [LARGE SCALE GENOMIC DNA]</scope>
    <source>
        <strain evidence="8">ID-206-W2</strain>
    </source>
</reference>
<keyword evidence="4" id="KW-0862">Zinc</keyword>
<dbReference type="InterPro" id="IPR055438">
    <property type="entry name" value="AstE_AspA_cat"/>
</dbReference>
<dbReference type="Pfam" id="PF24827">
    <property type="entry name" value="AstE_AspA_cat"/>
    <property type="match status" value="1"/>
</dbReference>
<evidence type="ECO:0000256" key="3">
    <source>
        <dbReference type="ARBA" id="ARBA00022801"/>
    </source>
</evidence>
<dbReference type="CDD" id="cd06251">
    <property type="entry name" value="M14_ASTE_ASPA-like"/>
    <property type="match status" value="1"/>
</dbReference>
<dbReference type="InterPro" id="IPR043795">
    <property type="entry name" value="N-alpha-Ac-DABA-like"/>
</dbReference>
<feature type="domain" description="Succinylglutamate desuccinylase/Aspartoacylase catalytic" evidence="6">
    <location>
        <begin position="80"/>
        <end position="266"/>
    </location>
</feature>
<dbReference type="PANTHER" id="PTHR37326:SF1">
    <property type="entry name" value="BLL3975 PROTEIN"/>
    <property type="match status" value="1"/>
</dbReference>
<evidence type="ECO:0000256" key="1">
    <source>
        <dbReference type="ARBA" id="ARBA00001947"/>
    </source>
</evidence>
<feature type="chain" id="PRO_5012955208" description="Succinylglutamate desuccinylase/Aspartoacylase catalytic domain-containing protein" evidence="5">
    <location>
        <begin position="21"/>
        <end position="377"/>
    </location>
</feature>
<keyword evidence="3" id="KW-0378">Hydrolase</keyword>
<organism evidence="7 8">
    <name type="scientific">Smittium culicis</name>
    <dbReference type="NCBI Taxonomy" id="133412"/>
    <lineage>
        <taxon>Eukaryota</taxon>
        <taxon>Fungi</taxon>
        <taxon>Fungi incertae sedis</taxon>
        <taxon>Zoopagomycota</taxon>
        <taxon>Kickxellomycotina</taxon>
        <taxon>Harpellomycetes</taxon>
        <taxon>Harpellales</taxon>
        <taxon>Legeriomycetaceae</taxon>
        <taxon>Smittium</taxon>
    </lineage>
</organism>
<dbReference type="GO" id="GO:0016811">
    <property type="term" value="F:hydrolase activity, acting on carbon-nitrogen (but not peptide) bonds, in linear amides"/>
    <property type="evidence" value="ECO:0007669"/>
    <property type="project" value="InterPro"/>
</dbReference>
<dbReference type="OrthoDB" id="5588846at2759"/>
<evidence type="ECO:0000313" key="7">
    <source>
        <dbReference type="EMBL" id="OMJ20067.1"/>
    </source>
</evidence>
<gene>
    <name evidence="7" type="ORF">AYI69_g6361</name>
</gene>
<accession>A0A1R1XZF9</accession>
<dbReference type="GO" id="GO:0016788">
    <property type="term" value="F:hydrolase activity, acting on ester bonds"/>
    <property type="evidence" value="ECO:0007669"/>
    <property type="project" value="InterPro"/>
</dbReference>
<keyword evidence="2" id="KW-0479">Metal-binding</keyword>
<proteinExistence type="predicted"/>
<evidence type="ECO:0000313" key="8">
    <source>
        <dbReference type="Proteomes" id="UP000187429"/>
    </source>
</evidence>
<evidence type="ECO:0000256" key="2">
    <source>
        <dbReference type="ARBA" id="ARBA00022723"/>
    </source>
</evidence>
<dbReference type="AlphaFoldDB" id="A0A1R1XZF9"/>
<comment type="caution">
    <text evidence="7">The sequence shown here is derived from an EMBL/GenBank/DDBJ whole genome shotgun (WGS) entry which is preliminary data.</text>
</comment>
<evidence type="ECO:0000256" key="5">
    <source>
        <dbReference type="SAM" id="SignalP"/>
    </source>
</evidence>
<protein>
    <recommendedName>
        <fullName evidence="6">Succinylglutamate desuccinylase/Aspartoacylase catalytic domain-containing protein</fullName>
    </recommendedName>
</protein>
<dbReference type="PANTHER" id="PTHR37326">
    <property type="entry name" value="BLL3975 PROTEIN"/>
    <property type="match status" value="1"/>
</dbReference>
<dbReference type="EMBL" id="LSSM01002854">
    <property type="protein sequence ID" value="OMJ20067.1"/>
    <property type="molecule type" value="Genomic_DNA"/>
</dbReference>
<dbReference type="Gene3D" id="3.40.630.10">
    <property type="entry name" value="Zn peptidases"/>
    <property type="match status" value="1"/>
</dbReference>
<keyword evidence="8" id="KW-1185">Reference proteome</keyword>
<feature type="signal peptide" evidence="5">
    <location>
        <begin position="1"/>
        <end position="20"/>
    </location>
</feature>
<keyword evidence="5" id="KW-0732">Signal</keyword>
<sequence>MAKISLILATFVCALKATIATDYTGDIINGHKVVTRVDVGDFPCGSKTKLWLQTNKYKIGQSYYVPVIVARGCNCSDTENRFLMSTGIHGDEFNGIRVVHRVLNDVDLEKLTGSIVGVPGVNVNALYEHTRGYYNSYDSGSFTNVNRQFPGNVTNAVAGQKFSAMMWDGVFANNNYTAAVDFHTQSTSGSFVNYVYADLTIPYVRRMCDLTGADAIKIDLGDGTLGALENVLDAFGTPTITYELGSPLSWQKDQIQRGYDYVFRQLADINMYPPTTDPEAIATYKKQLANIFYGTETVGSSTTTGGFLEIDLKLNDRVLNGTKIGTLYNVFGEKIEEYHSEIDGLLYSLSTHPLREIGAGVFAAIHNSTDPDCANGC</sequence>
<name>A0A1R1XZF9_9FUNG</name>
<dbReference type="InterPro" id="IPR053138">
    <property type="entry name" value="N-alpha-Ac-DABA_deacetylase"/>
</dbReference>
<evidence type="ECO:0000259" key="6">
    <source>
        <dbReference type="Pfam" id="PF24827"/>
    </source>
</evidence>
<evidence type="ECO:0000256" key="4">
    <source>
        <dbReference type="ARBA" id="ARBA00022833"/>
    </source>
</evidence>
<dbReference type="SUPFAM" id="SSF53187">
    <property type="entry name" value="Zn-dependent exopeptidases"/>
    <property type="match status" value="1"/>
</dbReference>
<dbReference type="PIRSF" id="PIRSF039012">
    <property type="entry name" value="ASP"/>
    <property type="match status" value="1"/>
</dbReference>
<comment type="cofactor">
    <cofactor evidence="1">
        <name>Zn(2+)</name>
        <dbReference type="ChEBI" id="CHEBI:29105"/>
    </cofactor>
</comment>
<dbReference type="GO" id="GO:0046872">
    <property type="term" value="F:metal ion binding"/>
    <property type="evidence" value="ECO:0007669"/>
    <property type="project" value="UniProtKB-KW"/>
</dbReference>
<dbReference type="Proteomes" id="UP000187429">
    <property type="component" value="Unassembled WGS sequence"/>
</dbReference>